<evidence type="ECO:0000256" key="3">
    <source>
        <dbReference type="RuleBase" id="RU003829"/>
    </source>
</evidence>
<keyword evidence="6" id="KW-1185">Reference proteome</keyword>
<accession>A0A167FRG0</accession>
<reference evidence="5 6" key="1">
    <citation type="journal article" date="2016" name="Mol. Biol. Evol.">
        <title>Comparative Genomics of Early-Diverging Mushroom-Forming Fungi Provides Insights into the Origins of Lignocellulose Decay Capabilities.</title>
        <authorList>
            <person name="Nagy L.G."/>
            <person name="Riley R."/>
            <person name="Tritt A."/>
            <person name="Adam C."/>
            <person name="Daum C."/>
            <person name="Floudas D."/>
            <person name="Sun H."/>
            <person name="Yadav J.S."/>
            <person name="Pangilinan J."/>
            <person name="Larsson K.H."/>
            <person name="Matsuura K."/>
            <person name="Barry K."/>
            <person name="Labutti K."/>
            <person name="Kuo R."/>
            <person name="Ohm R.A."/>
            <person name="Bhattacharya S.S."/>
            <person name="Shirouzu T."/>
            <person name="Yoshinaga Y."/>
            <person name="Martin F.M."/>
            <person name="Grigoriev I.V."/>
            <person name="Hibbett D.S."/>
        </authorList>
    </citation>
    <scope>NUCLEOTIDE SEQUENCE [LARGE SCALE GENOMIC DNA]</scope>
    <source>
        <strain evidence="5 6">TUFC12733</strain>
    </source>
</reference>
<dbReference type="Pfam" id="PF00888">
    <property type="entry name" value="Cullin"/>
    <property type="match status" value="1"/>
</dbReference>
<dbReference type="GO" id="GO:0031625">
    <property type="term" value="F:ubiquitin protein ligase binding"/>
    <property type="evidence" value="ECO:0007669"/>
    <property type="project" value="InterPro"/>
</dbReference>
<protein>
    <recommendedName>
        <fullName evidence="4">Cullin family profile domain-containing protein</fullName>
    </recommendedName>
</protein>
<name>A0A167FRG0_CALVF</name>
<comment type="similarity">
    <text evidence="1 2 3">Belongs to the cullin family.</text>
</comment>
<dbReference type="InterPro" id="IPR001373">
    <property type="entry name" value="Cullin_N"/>
</dbReference>
<dbReference type="SUPFAM" id="SSF46785">
    <property type="entry name" value="Winged helix' DNA-binding domain"/>
    <property type="match status" value="1"/>
</dbReference>
<evidence type="ECO:0000259" key="4">
    <source>
        <dbReference type="PROSITE" id="PS50069"/>
    </source>
</evidence>
<dbReference type="Gene3D" id="1.20.1310.10">
    <property type="entry name" value="Cullin Repeats"/>
    <property type="match status" value="1"/>
</dbReference>
<dbReference type="OrthoDB" id="27073at2759"/>
<evidence type="ECO:0000256" key="1">
    <source>
        <dbReference type="ARBA" id="ARBA00006019"/>
    </source>
</evidence>
<evidence type="ECO:0000256" key="2">
    <source>
        <dbReference type="PROSITE-ProRule" id="PRU00330"/>
    </source>
</evidence>
<evidence type="ECO:0000313" key="5">
    <source>
        <dbReference type="EMBL" id="KZO89769.1"/>
    </source>
</evidence>
<dbReference type="AlphaFoldDB" id="A0A167FRG0"/>
<dbReference type="InterPro" id="IPR036317">
    <property type="entry name" value="Cullin_homology_sf"/>
</dbReference>
<dbReference type="STRING" id="1330018.A0A167FRG0"/>
<dbReference type="InterPro" id="IPR036390">
    <property type="entry name" value="WH_DNA-bd_sf"/>
</dbReference>
<sequence length="267" mass="31320">MVFQYLTKAEERLKEEEDRVEMYVHWSVKKGELKGYVDALLEVHWRNQEVVSRSFKGEAGFASNKVSEEADLEQALNEAMILFKYLEDQEVFQTFYSSRLSNRLIHSSFEYTNKERNHGKVESILHILVLDTDFWQIQAPKIDFKIPSDILHTAALLRYNDHDSLTIDELWKVPLRDEKRGMTTTRVRDCEDKKIRTNLNMSIKTNKQDASEVLGIVEDERKFVIQATIDRVMKLFKTMKAQANDTLLEKEYIERADGTRDTFIDVA</sequence>
<dbReference type="SUPFAM" id="SSF74788">
    <property type="entry name" value="Cullin repeat-like"/>
    <property type="match status" value="1"/>
</dbReference>
<gene>
    <name evidence="5" type="ORF">CALVIDRAFT_531870</name>
</gene>
<dbReference type="PROSITE" id="PS50069">
    <property type="entry name" value="CULLIN_2"/>
    <property type="match status" value="1"/>
</dbReference>
<proteinExistence type="inferred from homology"/>
<dbReference type="InterPro" id="IPR016158">
    <property type="entry name" value="Cullin_homology"/>
</dbReference>
<dbReference type="GO" id="GO:0006511">
    <property type="term" value="P:ubiquitin-dependent protein catabolic process"/>
    <property type="evidence" value="ECO:0007669"/>
    <property type="project" value="InterPro"/>
</dbReference>
<dbReference type="SUPFAM" id="SSF75632">
    <property type="entry name" value="Cullin homology domain"/>
    <property type="match status" value="1"/>
</dbReference>
<dbReference type="PANTHER" id="PTHR11932">
    <property type="entry name" value="CULLIN"/>
    <property type="match status" value="1"/>
</dbReference>
<dbReference type="InterPro" id="IPR016159">
    <property type="entry name" value="Cullin_repeat-like_dom_sf"/>
</dbReference>
<dbReference type="Proteomes" id="UP000076738">
    <property type="component" value="Unassembled WGS sequence"/>
</dbReference>
<dbReference type="EMBL" id="KV417366">
    <property type="protein sequence ID" value="KZO89769.1"/>
    <property type="molecule type" value="Genomic_DNA"/>
</dbReference>
<feature type="domain" description="Cullin family profile" evidence="4">
    <location>
        <begin position="46"/>
        <end position="128"/>
    </location>
</feature>
<dbReference type="InterPro" id="IPR045093">
    <property type="entry name" value="Cullin"/>
</dbReference>
<organism evidence="5 6">
    <name type="scientific">Calocera viscosa (strain TUFC12733)</name>
    <dbReference type="NCBI Taxonomy" id="1330018"/>
    <lineage>
        <taxon>Eukaryota</taxon>
        <taxon>Fungi</taxon>
        <taxon>Dikarya</taxon>
        <taxon>Basidiomycota</taxon>
        <taxon>Agaricomycotina</taxon>
        <taxon>Dacrymycetes</taxon>
        <taxon>Dacrymycetales</taxon>
        <taxon>Dacrymycetaceae</taxon>
        <taxon>Calocera</taxon>
    </lineage>
</organism>
<evidence type="ECO:0000313" key="6">
    <source>
        <dbReference type="Proteomes" id="UP000076738"/>
    </source>
</evidence>